<gene>
    <name evidence="1" type="ORF">V1477_019789</name>
</gene>
<dbReference type="AlphaFoldDB" id="A0ABD2ARF3"/>
<name>A0ABD2ARF3_VESMC</name>
<dbReference type="Proteomes" id="UP001607303">
    <property type="component" value="Unassembled WGS sequence"/>
</dbReference>
<dbReference type="EMBL" id="JAYRBN010000115">
    <property type="protein sequence ID" value="KAL2723198.1"/>
    <property type="molecule type" value="Genomic_DNA"/>
</dbReference>
<evidence type="ECO:0000313" key="2">
    <source>
        <dbReference type="Proteomes" id="UP001607303"/>
    </source>
</evidence>
<organism evidence="1 2">
    <name type="scientific">Vespula maculifrons</name>
    <name type="common">Eastern yellow jacket</name>
    <name type="synonym">Wasp</name>
    <dbReference type="NCBI Taxonomy" id="7453"/>
    <lineage>
        <taxon>Eukaryota</taxon>
        <taxon>Metazoa</taxon>
        <taxon>Ecdysozoa</taxon>
        <taxon>Arthropoda</taxon>
        <taxon>Hexapoda</taxon>
        <taxon>Insecta</taxon>
        <taxon>Pterygota</taxon>
        <taxon>Neoptera</taxon>
        <taxon>Endopterygota</taxon>
        <taxon>Hymenoptera</taxon>
        <taxon>Apocrita</taxon>
        <taxon>Aculeata</taxon>
        <taxon>Vespoidea</taxon>
        <taxon>Vespidae</taxon>
        <taxon>Vespinae</taxon>
        <taxon>Vespula</taxon>
    </lineage>
</organism>
<evidence type="ECO:0000313" key="1">
    <source>
        <dbReference type="EMBL" id="KAL2723198.1"/>
    </source>
</evidence>
<sequence>MDRLFRWKSHKAHDVSPTGEVAGRCSSDEAAENRNYLIDPFEYSSNERFHEIAPLHVLLRDSTAHPFCREIIRATGGNWGLDNVSSATLRPFNSDINTPRIDSYRFSMANLEGKKPVGGDVTIVRR</sequence>
<proteinExistence type="predicted"/>
<accession>A0ABD2ARF3</accession>
<keyword evidence="2" id="KW-1185">Reference proteome</keyword>
<protein>
    <submittedName>
        <fullName evidence="1">RAPH1 protein</fullName>
    </submittedName>
</protein>
<comment type="caution">
    <text evidence="1">The sequence shown here is derived from an EMBL/GenBank/DDBJ whole genome shotgun (WGS) entry which is preliminary data.</text>
</comment>
<reference evidence="1 2" key="1">
    <citation type="journal article" date="2024" name="Ann. Entomol. Soc. Am.">
        <title>Genomic analyses of the southern and eastern yellowjacket wasps (Hymenoptera: Vespidae) reveal evolutionary signatures of social life.</title>
        <authorList>
            <person name="Catto M.A."/>
            <person name="Caine P.B."/>
            <person name="Orr S.E."/>
            <person name="Hunt B.G."/>
            <person name="Goodisman M.A.D."/>
        </authorList>
    </citation>
    <scope>NUCLEOTIDE SEQUENCE [LARGE SCALE GENOMIC DNA]</scope>
    <source>
        <strain evidence="1">232</strain>
        <tissue evidence="1">Head and thorax</tissue>
    </source>
</reference>